<dbReference type="EMBL" id="CP138359">
    <property type="protein sequence ID" value="WPF81085.1"/>
    <property type="molecule type" value="Genomic_DNA"/>
</dbReference>
<accession>A0AAF0Z104</accession>
<keyword evidence="2" id="KW-1133">Transmembrane helix</keyword>
<reference evidence="4" key="1">
    <citation type="submission" date="2023-11" db="EMBL/GenBank/DDBJ databases">
        <authorList>
            <person name="Helweg L.P."/>
            <person name="Kiel A."/>
            <person name="Hitz F."/>
            <person name="Ruckert-Reed C."/>
            <person name="Busche T."/>
            <person name="Kaltschmidt B."/>
            <person name="Kaltschmidt C."/>
        </authorList>
    </citation>
    <scope>NUCLEOTIDE SEQUENCE [LARGE SCALE GENOMIC DNA]</scope>
    <source>
        <strain evidence="4">4.1</strain>
    </source>
</reference>
<feature type="compositionally biased region" description="Low complexity" evidence="1">
    <location>
        <begin position="1"/>
        <end position="14"/>
    </location>
</feature>
<evidence type="ECO:0000313" key="3">
    <source>
        <dbReference type="EMBL" id="WPF81085.1"/>
    </source>
</evidence>
<feature type="transmembrane region" description="Helical" evidence="2">
    <location>
        <begin position="44"/>
        <end position="63"/>
    </location>
</feature>
<protein>
    <submittedName>
        <fullName evidence="3">DUF4233 domain-containing protein</fullName>
    </submittedName>
</protein>
<keyword evidence="4" id="KW-1185">Reference proteome</keyword>
<feature type="region of interest" description="Disordered" evidence="1">
    <location>
        <begin position="1"/>
        <end position="27"/>
    </location>
</feature>
<sequence length="153" mass="15819">MSSTPSSAAPDPSGTPGGEGAAQQPSVPRIVPKKAAKPQFTSTMLVLEAFVVLFATLTASRLIDVPASTVWIVGGVLALVLVILSRTVAAPGGYIAGSLVQVPVLAISIVIPLMIPVAVVFIALWVVSLWLGAKIDRERAEYDAAHPDEAPNV</sequence>
<dbReference type="AlphaFoldDB" id="A0AAF0Z104"/>
<feature type="transmembrane region" description="Helical" evidence="2">
    <location>
        <begin position="70"/>
        <end position="89"/>
    </location>
</feature>
<dbReference type="KEGG" id="sbil:SANBI_002350"/>
<feature type="transmembrane region" description="Helical" evidence="2">
    <location>
        <begin position="109"/>
        <end position="131"/>
    </location>
</feature>
<name>A0AAF0Z104_9MICO</name>
<keyword evidence="2" id="KW-0812">Transmembrane</keyword>
<dbReference type="RefSeq" id="WP_319155211.1">
    <property type="nucleotide sequence ID" value="NZ_CP138359.1"/>
</dbReference>
<dbReference type="InterPro" id="IPR025327">
    <property type="entry name" value="DUF4233"/>
</dbReference>
<evidence type="ECO:0000256" key="1">
    <source>
        <dbReference type="SAM" id="MobiDB-lite"/>
    </source>
</evidence>
<gene>
    <name evidence="3" type="ORF">SANBI_002350</name>
</gene>
<proteinExistence type="predicted"/>
<organism evidence="3 4">
    <name type="scientific">Sanguibacter biliveldensis</name>
    <dbReference type="NCBI Taxonomy" id="3030830"/>
    <lineage>
        <taxon>Bacteria</taxon>
        <taxon>Bacillati</taxon>
        <taxon>Actinomycetota</taxon>
        <taxon>Actinomycetes</taxon>
        <taxon>Micrococcales</taxon>
        <taxon>Sanguibacteraceae</taxon>
        <taxon>Sanguibacter</taxon>
    </lineage>
</organism>
<dbReference type="Proteomes" id="UP001304340">
    <property type="component" value="Chromosome"/>
</dbReference>
<dbReference type="Pfam" id="PF14017">
    <property type="entry name" value="DUF4233"/>
    <property type="match status" value="1"/>
</dbReference>
<evidence type="ECO:0000313" key="4">
    <source>
        <dbReference type="Proteomes" id="UP001304340"/>
    </source>
</evidence>
<keyword evidence="2" id="KW-0472">Membrane</keyword>
<evidence type="ECO:0000256" key="2">
    <source>
        <dbReference type="SAM" id="Phobius"/>
    </source>
</evidence>